<dbReference type="InterPro" id="IPR000504">
    <property type="entry name" value="RRM_dom"/>
</dbReference>
<dbReference type="PROSITE" id="PS50102">
    <property type="entry name" value="RRM"/>
    <property type="match status" value="1"/>
</dbReference>
<dbReference type="WBParaSite" id="MBELARI_LOCUS18954">
    <property type="protein sequence ID" value="MBELARI_LOCUS18954"/>
    <property type="gene ID" value="MBELARI_LOCUS18954"/>
</dbReference>
<evidence type="ECO:0000259" key="4">
    <source>
        <dbReference type="PROSITE" id="PS50102"/>
    </source>
</evidence>
<dbReference type="Pfam" id="PF00076">
    <property type="entry name" value="RRM_1"/>
    <property type="match status" value="1"/>
</dbReference>
<evidence type="ECO:0000256" key="2">
    <source>
        <dbReference type="PROSITE-ProRule" id="PRU00176"/>
    </source>
</evidence>
<evidence type="ECO:0000256" key="1">
    <source>
        <dbReference type="ARBA" id="ARBA00022884"/>
    </source>
</evidence>
<dbReference type="Proteomes" id="UP000887575">
    <property type="component" value="Unassembled WGS sequence"/>
</dbReference>
<dbReference type="Gene3D" id="3.30.70.330">
    <property type="match status" value="1"/>
</dbReference>
<sequence>MSSSPSDCTYLQEKLDEYMPGSPIFVAPPAYEHVPKSIFVGGLSPETSEEDLHKAFLDCGEIRKVKIIREQDGTSKGFGFVEFLLMTSTEAAHSLRARDQIPEIKGRQVKIGDAFHRVYTYPKADDYKVATKGKIVSNEGYKYFFPAPHPYMLMGLPSPSAFVVSDPSSQKTPAEQQNAWRSRSDFTNAFPLLPTKNFNQHQPPTPITAQNNNGSSVFDYGQSMAMKNYDYASLAAYQHYLAATSAQHSGLYPPAHYFSSSQLEEMRRRAGYQHMPNYDYPANNNSSMGRLTDKYARMGLSNSSNTRISYSAKVSGFGTHRNERHKSPADGDYAHSAKHGTEIGAGDSAPRHGGRNSNESRPQRQQHHRQQERREEKMMTPPATPAAKSNEE</sequence>
<keyword evidence="5" id="KW-1185">Reference proteome</keyword>
<feature type="domain" description="RRM" evidence="4">
    <location>
        <begin position="36"/>
        <end position="116"/>
    </location>
</feature>
<protein>
    <submittedName>
        <fullName evidence="6">RRM domain-containing protein</fullName>
    </submittedName>
</protein>
<dbReference type="SUPFAM" id="SSF54928">
    <property type="entry name" value="RNA-binding domain, RBD"/>
    <property type="match status" value="1"/>
</dbReference>
<dbReference type="InterPro" id="IPR035979">
    <property type="entry name" value="RBD_domain_sf"/>
</dbReference>
<dbReference type="SMART" id="SM00360">
    <property type="entry name" value="RRM"/>
    <property type="match status" value="1"/>
</dbReference>
<evidence type="ECO:0000256" key="3">
    <source>
        <dbReference type="SAM" id="MobiDB-lite"/>
    </source>
</evidence>
<evidence type="ECO:0000313" key="6">
    <source>
        <dbReference type="WBParaSite" id="MBELARI_LOCUS18954"/>
    </source>
</evidence>
<proteinExistence type="predicted"/>
<dbReference type="PANTHER" id="PTHR11176:SF57">
    <property type="entry name" value="PROTEIN BOULE"/>
    <property type="match status" value="1"/>
</dbReference>
<keyword evidence="1 2" id="KW-0694">RNA-binding</keyword>
<feature type="region of interest" description="Disordered" evidence="3">
    <location>
        <begin position="316"/>
        <end position="392"/>
    </location>
</feature>
<dbReference type="GO" id="GO:0003723">
    <property type="term" value="F:RNA binding"/>
    <property type="evidence" value="ECO:0007669"/>
    <property type="project" value="UniProtKB-UniRule"/>
</dbReference>
<dbReference type="AlphaFoldDB" id="A0AAF3EXY4"/>
<organism evidence="5 6">
    <name type="scientific">Mesorhabditis belari</name>
    <dbReference type="NCBI Taxonomy" id="2138241"/>
    <lineage>
        <taxon>Eukaryota</taxon>
        <taxon>Metazoa</taxon>
        <taxon>Ecdysozoa</taxon>
        <taxon>Nematoda</taxon>
        <taxon>Chromadorea</taxon>
        <taxon>Rhabditida</taxon>
        <taxon>Rhabditina</taxon>
        <taxon>Rhabditomorpha</taxon>
        <taxon>Rhabditoidea</taxon>
        <taxon>Rhabditidae</taxon>
        <taxon>Mesorhabditinae</taxon>
        <taxon>Mesorhabditis</taxon>
    </lineage>
</organism>
<feature type="compositionally biased region" description="Basic and acidic residues" evidence="3">
    <location>
        <begin position="325"/>
        <end position="341"/>
    </location>
</feature>
<reference evidence="6" key="1">
    <citation type="submission" date="2024-02" db="UniProtKB">
        <authorList>
            <consortium name="WormBaseParasite"/>
        </authorList>
    </citation>
    <scope>IDENTIFICATION</scope>
</reference>
<dbReference type="PANTHER" id="PTHR11176">
    <property type="entry name" value="BOULE-RELATED"/>
    <property type="match status" value="1"/>
</dbReference>
<name>A0AAF3EXY4_9BILA</name>
<dbReference type="InterPro" id="IPR012677">
    <property type="entry name" value="Nucleotide-bd_a/b_plait_sf"/>
</dbReference>
<accession>A0AAF3EXY4</accession>
<evidence type="ECO:0000313" key="5">
    <source>
        <dbReference type="Proteomes" id="UP000887575"/>
    </source>
</evidence>